<dbReference type="InterPro" id="IPR013766">
    <property type="entry name" value="Thioredoxin_domain"/>
</dbReference>
<dbReference type="SUPFAM" id="SSF52833">
    <property type="entry name" value="Thioredoxin-like"/>
    <property type="match status" value="1"/>
</dbReference>
<organism evidence="4">
    <name type="scientific">Satyrvirus sp</name>
    <dbReference type="NCBI Taxonomy" id="2487771"/>
    <lineage>
        <taxon>Viruses</taxon>
        <taxon>Varidnaviria</taxon>
        <taxon>Bamfordvirae</taxon>
        <taxon>Nucleocytoviricota</taxon>
        <taxon>Megaviricetes</taxon>
        <taxon>Imitervirales</taxon>
        <taxon>Mimiviridae</taxon>
        <taxon>Megamimivirinae</taxon>
    </lineage>
</organism>
<accession>A0A3G5AJ58</accession>
<dbReference type="Pfam" id="PF00085">
    <property type="entry name" value="Thioredoxin"/>
    <property type="match status" value="1"/>
</dbReference>
<dbReference type="PROSITE" id="PS00194">
    <property type="entry name" value="THIOREDOXIN_1"/>
    <property type="match status" value="1"/>
</dbReference>
<dbReference type="CDD" id="cd02947">
    <property type="entry name" value="TRX_family"/>
    <property type="match status" value="1"/>
</dbReference>
<evidence type="ECO:0000256" key="2">
    <source>
        <dbReference type="SAM" id="MobiDB-lite"/>
    </source>
</evidence>
<feature type="region of interest" description="Disordered" evidence="2">
    <location>
        <begin position="114"/>
        <end position="148"/>
    </location>
</feature>
<evidence type="ECO:0000313" key="4">
    <source>
        <dbReference type="EMBL" id="AYV85459.1"/>
    </source>
</evidence>
<feature type="domain" description="Thioredoxin" evidence="3">
    <location>
        <begin position="1"/>
        <end position="139"/>
    </location>
</feature>
<dbReference type="Gene3D" id="3.40.30.10">
    <property type="entry name" value="Glutaredoxin"/>
    <property type="match status" value="1"/>
</dbReference>
<feature type="compositionally biased region" description="Low complexity" evidence="2">
    <location>
        <begin position="121"/>
        <end position="148"/>
    </location>
</feature>
<gene>
    <name evidence="4" type="ORF">Satyrvirus17_19</name>
</gene>
<dbReference type="EMBL" id="MK072453">
    <property type="protein sequence ID" value="AYV85459.1"/>
    <property type="molecule type" value="Genomic_DNA"/>
</dbReference>
<proteinExistence type="predicted"/>
<dbReference type="InterPro" id="IPR017937">
    <property type="entry name" value="Thioredoxin_CS"/>
</dbReference>
<keyword evidence="1" id="KW-1015">Disulfide bond</keyword>
<sequence length="148" mass="16264">MVKEIKNISDFSLAIGNKDTGVVIIDFYATWCGPCKVIAPKFAEMEEKYPNVSFYKLNADTEETAEISSACDIRGLPTFCFFVGGIFETKMAGANIVQLEKMLLENLAKIKNSTNAETSDPDPNSSIDDPNSTPDKNLNVNTDLNLNL</sequence>
<evidence type="ECO:0000256" key="1">
    <source>
        <dbReference type="ARBA" id="ARBA00023157"/>
    </source>
</evidence>
<dbReference type="PROSITE" id="PS51352">
    <property type="entry name" value="THIOREDOXIN_2"/>
    <property type="match status" value="1"/>
</dbReference>
<reference evidence="4" key="1">
    <citation type="submission" date="2018-10" db="EMBL/GenBank/DDBJ databases">
        <title>Hidden diversity of soil giant viruses.</title>
        <authorList>
            <person name="Schulz F."/>
            <person name="Alteio L."/>
            <person name="Goudeau D."/>
            <person name="Ryan E.M."/>
            <person name="Malmstrom R.R."/>
            <person name="Blanchard J."/>
            <person name="Woyke T."/>
        </authorList>
    </citation>
    <scope>NUCLEOTIDE SEQUENCE</scope>
    <source>
        <strain evidence="4">SAV1</strain>
    </source>
</reference>
<name>A0A3G5AJ58_9VIRU</name>
<dbReference type="InterPro" id="IPR036249">
    <property type="entry name" value="Thioredoxin-like_sf"/>
</dbReference>
<protein>
    <submittedName>
        <fullName evidence="4">Thioredoxin-like protein</fullName>
    </submittedName>
</protein>
<dbReference type="PRINTS" id="PR00421">
    <property type="entry name" value="THIOREDOXIN"/>
</dbReference>
<dbReference type="PANTHER" id="PTHR46115">
    <property type="entry name" value="THIOREDOXIN-LIKE PROTEIN 1"/>
    <property type="match status" value="1"/>
</dbReference>
<evidence type="ECO:0000259" key="3">
    <source>
        <dbReference type="PROSITE" id="PS51352"/>
    </source>
</evidence>